<organism evidence="5 6">
    <name type="scientific">Rosistilla ulvae</name>
    <dbReference type="NCBI Taxonomy" id="1930277"/>
    <lineage>
        <taxon>Bacteria</taxon>
        <taxon>Pseudomonadati</taxon>
        <taxon>Planctomycetota</taxon>
        <taxon>Planctomycetia</taxon>
        <taxon>Pirellulales</taxon>
        <taxon>Pirellulaceae</taxon>
        <taxon>Rosistilla</taxon>
    </lineage>
</organism>
<dbReference type="InterPro" id="IPR016039">
    <property type="entry name" value="Thiolase-like"/>
</dbReference>
<keyword evidence="1 5" id="KW-0808">Transferase</keyword>
<evidence type="ECO:0000259" key="3">
    <source>
        <dbReference type="Pfam" id="PF00108"/>
    </source>
</evidence>
<gene>
    <name evidence="5" type="primary">fabH_2</name>
    <name evidence="5" type="ORF">EC9_17210</name>
</gene>
<dbReference type="InterPro" id="IPR020616">
    <property type="entry name" value="Thiolase_N"/>
</dbReference>
<dbReference type="Gene3D" id="3.40.47.10">
    <property type="match status" value="2"/>
</dbReference>
<evidence type="ECO:0000256" key="1">
    <source>
        <dbReference type="ARBA" id="ARBA00022679"/>
    </source>
</evidence>
<evidence type="ECO:0000313" key="5">
    <source>
        <dbReference type="EMBL" id="QDS87542.1"/>
    </source>
</evidence>
<dbReference type="Proteomes" id="UP000319557">
    <property type="component" value="Chromosome"/>
</dbReference>
<dbReference type="AlphaFoldDB" id="A0A517LY51"/>
<feature type="domain" description="Thiolase N-terminal" evidence="3">
    <location>
        <begin position="69"/>
        <end position="152"/>
    </location>
</feature>
<protein>
    <submittedName>
        <fullName evidence="5">3-oxoacyl-[acyl-carrier-protein] synthase 3</fullName>
        <ecNumber evidence="5">2.3.1.180</ecNumber>
    </submittedName>
</protein>
<dbReference type="OrthoDB" id="9788274at2"/>
<dbReference type="Pfam" id="PF08541">
    <property type="entry name" value="ACP_syn_III_C"/>
    <property type="match status" value="1"/>
</dbReference>
<feature type="domain" description="Beta-ketoacyl-[acyl-carrier-protein] synthase III C-terminal" evidence="4">
    <location>
        <begin position="258"/>
        <end position="341"/>
    </location>
</feature>
<accession>A0A517LY51</accession>
<evidence type="ECO:0000259" key="4">
    <source>
        <dbReference type="Pfam" id="PF08541"/>
    </source>
</evidence>
<keyword evidence="2 5" id="KW-0012">Acyltransferase</keyword>
<dbReference type="InterPro" id="IPR013747">
    <property type="entry name" value="ACP_syn_III_C"/>
</dbReference>
<dbReference type="EMBL" id="CP036261">
    <property type="protein sequence ID" value="QDS87542.1"/>
    <property type="molecule type" value="Genomic_DNA"/>
</dbReference>
<dbReference type="PANTHER" id="PTHR34069:SF3">
    <property type="entry name" value="ACYL-COA:ACYL-COA ALKYLTRANSFERASE"/>
    <property type="match status" value="1"/>
</dbReference>
<reference evidence="5 6" key="1">
    <citation type="submission" date="2019-02" db="EMBL/GenBank/DDBJ databases">
        <title>Deep-cultivation of Planctomycetes and their phenomic and genomic characterization uncovers novel biology.</title>
        <authorList>
            <person name="Wiegand S."/>
            <person name="Jogler M."/>
            <person name="Boedeker C."/>
            <person name="Pinto D."/>
            <person name="Vollmers J."/>
            <person name="Rivas-Marin E."/>
            <person name="Kohn T."/>
            <person name="Peeters S.H."/>
            <person name="Heuer A."/>
            <person name="Rast P."/>
            <person name="Oberbeckmann S."/>
            <person name="Bunk B."/>
            <person name="Jeske O."/>
            <person name="Meyerdierks A."/>
            <person name="Storesund J.E."/>
            <person name="Kallscheuer N."/>
            <person name="Luecker S."/>
            <person name="Lage O.M."/>
            <person name="Pohl T."/>
            <person name="Merkel B.J."/>
            <person name="Hornburger P."/>
            <person name="Mueller R.-W."/>
            <person name="Bruemmer F."/>
            <person name="Labrenz M."/>
            <person name="Spormann A.M."/>
            <person name="Op den Camp H."/>
            <person name="Overmann J."/>
            <person name="Amann R."/>
            <person name="Jetten M.S.M."/>
            <person name="Mascher T."/>
            <person name="Medema M.H."/>
            <person name="Devos D.P."/>
            <person name="Kaster A.-K."/>
            <person name="Ovreas L."/>
            <person name="Rohde M."/>
            <person name="Galperin M.Y."/>
            <person name="Jogler C."/>
        </authorList>
    </citation>
    <scope>NUCLEOTIDE SEQUENCE [LARGE SCALE GENOMIC DNA]</scope>
    <source>
        <strain evidence="5 6">EC9</strain>
    </source>
</reference>
<sequence length="373" mass="39555">MQFENVCIESLGVHLPEEVWTSDEIERRLEPLYSRLRLPEGRLELMSSIAQRRVWPAGTLPSGPSIESCKSAISAAGIDPARVGCLIHASVCRDFLEPATASRVHHGAGLSPNCWVYDVSNACLGLLNGIVQIATLIEQGAIEAGIVVGTENSRPLLEATINNLNADESITRKTVKPAFASLTIGSGSCAVLLTHRRISQSGSRLEHAVSHAATDGHNLCRSDTDSAGANMAPLMDTDSERLLAAGVAAGAAGFEKLLADAKWDRADIDRTICHQVGGRHRALMLETLSLPPENDTAVFPWLGNTGSVALPLALAAAGQYQHVQPDQRIGLLGIGSGINCVMLGCKWQETRVAGNLPAVEPVMGQESLTAVEA</sequence>
<dbReference type="EC" id="2.3.1.180" evidence="5"/>
<dbReference type="SUPFAM" id="SSF53901">
    <property type="entry name" value="Thiolase-like"/>
    <property type="match status" value="1"/>
</dbReference>
<keyword evidence="6" id="KW-1185">Reference proteome</keyword>
<proteinExistence type="predicted"/>
<name>A0A517LY51_9BACT</name>
<evidence type="ECO:0000256" key="2">
    <source>
        <dbReference type="ARBA" id="ARBA00023315"/>
    </source>
</evidence>
<dbReference type="GO" id="GO:0033818">
    <property type="term" value="F:beta-ketoacyl-acyl-carrier-protein synthase III activity"/>
    <property type="evidence" value="ECO:0007669"/>
    <property type="project" value="UniProtKB-EC"/>
</dbReference>
<dbReference type="GO" id="GO:0044550">
    <property type="term" value="P:secondary metabolite biosynthetic process"/>
    <property type="evidence" value="ECO:0007669"/>
    <property type="project" value="TreeGrafter"/>
</dbReference>
<dbReference type="NCBIfam" id="NF006720">
    <property type="entry name" value="PRK09258.1"/>
    <property type="match status" value="1"/>
</dbReference>
<dbReference type="KEGG" id="ruv:EC9_17210"/>
<evidence type="ECO:0000313" key="6">
    <source>
        <dbReference type="Proteomes" id="UP000319557"/>
    </source>
</evidence>
<dbReference type="RefSeq" id="WP_145283721.1">
    <property type="nucleotide sequence ID" value="NZ_CP036261.1"/>
</dbReference>
<dbReference type="PANTHER" id="PTHR34069">
    <property type="entry name" value="3-OXOACYL-[ACYL-CARRIER-PROTEIN] SYNTHASE 3"/>
    <property type="match status" value="1"/>
</dbReference>
<dbReference type="Pfam" id="PF00108">
    <property type="entry name" value="Thiolase_N"/>
    <property type="match status" value="1"/>
</dbReference>